<evidence type="ECO:0000256" key="2">
    <source>
        <dbReference type="ARBA" id="ARBA00022801"/>
    </source>
</evidence>
<evidence type="ECO:0000313" key="4">
    <source>
        <dbReference type="EnsemblPlants" id="MELO3C033905.2.1"/>
    </source>
</evidence>
<organism evidence="4">
    <name type="scientific">Cucumis melo</name>
    <name type="common">Muskmelon</name>
    <dbReference type="NCBI Taxonomy" id="3656"/>
    <lineage>
        <taxon>Eukaryota</taxon>
        <taxon>Viridiplantae</taxon>
        <taxon>Streptophyta</taxon>
        <taxon>Embryophyta</taxon>
        <taxon>Tracheophyta</taxon>
        <taxon>Spermatophyta</taxon>
        <taxon>Magnoliopsida</taxon>
        <taxon>eudicotyledons</taxon>
        <taxon>Gunneridae</taxon>
        <taxon>Pentapetalae</taxon>
        <taxon>rosids</taxon>
        <taxon>fabids</taxon>
        <taxon>Cucurbitales</taxon>
        <taxon>Cucurbitaceae</taxon>
        <taxon>Benincaseae</taxon>
        <taxon>Cucumis</taxon>
    </lineage>
</organism>
<dbReference type="GO" id="GO:0046872">
    <property type="term" value="F:metal ion binding"/>
    <property type="evidence" value="ECO:0007669"/>
    <property type="project" value="UniProtKB-KW"/>
</dbReference>
<dbReference type="Gramene" id="MELO3C033905.2.1">
    <property type="protein sequence ID" value="MELO3C033905.2.1"/>
    <property type="gene ID" value="MELO3C033905.2"/>
</dbReference>
<dbReference type="PANTHER" id="PTHR12103:SF12">
    <property type="entry name" value="FI20020P1"/>
    <property type="match status" value="1"/>
</dbReference>
<dbReference type="Pfam" id="PF05761">
    <property type="entry name" value="5_nucleotid"/>
    <property type="match status" value="1"/>
</dbReference>
<accession>A0A9I9EHK7</accession>
<evidence type="ECO:0000256" key="1">
    <source>
        <dbReference type="ARBA" id="ARBA00022723"/>
    </source>
</evidence>
<dbReference type="GO" id="GO:0008253">
    <property type="term" value="F:5'-nucleotidase activity"/>
    <property type="evidence" value="ECO:0007669"/>
    <property type="project" value="TreeGrafter"/>
</dbReference>
<dbReference type="InterPro" id="IPR036412">
    <property type="entry name" value="HAD-like_sf"/>
</dbReference>
<protein>
    <submittedName>
        <fullName evidence="4">Uncharacterized protein</fullName>
    </submittedName>
</protein>
<dbReference type="SUPFAM" id="SSF56784">
    <property type="entry name" value="HAD-like"/>
    <property type="match status" value="1"/>
</dbReference>
<proteinExistence type="predicted"/>
<keyword evidence="3" id="KW-0460">Magnesium</keyword>
<dbReference type="EnsemblPlants" id="MELO3C033905.2.1">
    <property type="protein sequence ID" value="MELO3C033905.2.1"/>
    <property type="gene ID" value="MELO3C033905.2"/>
</dbReference>
<evidence type="ECO:0000256" key="3">
    <source>
        <dbReference type="ARBA" id="ARBA00022842"/>
    </source>
</evidence>
<keyword evidence="2" id="KW-0378">Hydrolase</keyword>
<reference evidence="4" key="1">
    <citation type="submission" date="2023-03" db="UniProtKB">
        <authorList>
            <consortium name="EnsemblPlants"/>
        </authorList>
    </citation>
    <scope>IDENTIFICATION</scope>
</reference>
<dbReference type="PANTHER" id="PTHR12103">
    <property type="entry name" value="5'-NUCLEOTIDASE DOMAIN-CONTAINING"/>
    <property type="match status" value="1"/>
</dbReference>
<dbReference type="InterPro" id="IPR008380">
    <property type="entry name" value="HAD-SF_hydro_IG_5-nucl"/>
</dbReference>
<keyword evidence="1" id="KW-0479">Metal-binding</keyword>
<dbReference type="AlphaFoldDB" id="A0A9I9EHK7"/>
<sequence>MSLFSRHLCVCFDYDYTLVHYSTNLKNLVYDLAKEHLVIELRYPESCVKFKYDHTFPIIGIYYDKLKGCLLKLDFFGSIELDGCYFGCRKLSCKDFIHVSYVENSFITYVEFFTVLQEYGCCFKNYLVKLTMRLHEELILEKTLEKIFQPPFGELVMSRPAIKMSLYATKRRRDCLDIVHESLHEMTRKTPSKWINHNQQAEMRNENSIE</sequence>
<name>A0A9I9EHK7_CUCME</name>